<organism evidence="2 3">
    <name type="scientific">Fragilariopsis cylindrus CCMP1102</name>
    <dbReference type="NCBI Taxonomy" id="635003"/>
    <lineage>
        <taxon>Eukaryota</taxon>
        <taxon>Sar</taxon>
        <taxon>Stramenopiles</taxon>
        <taxon>Ochrophyta</taxon>
        <taxon>Bacillariophyta</taxon>
        <taxon>Bacillariophyceae</taxon>
        <taxon>Bacillariophycidae</taxon>
        <taxon>Bacillariales</taxon>
        <taxon>Bacillariaceae</taxon>
        <taxon>Fragilariopsis</taxon>
    </lineage>
</organism>
<dbReference type="InParanoid" id="A0A1E7F487"/>
<dbReference type="Proteomes" id="UP000095751">
    <property type="component" value="Unassembled WGS sequence"/>
</dbReference>
<feature type="compositionally biased region" description="Low complexity" evidence="1">
    <location>
        <begin position="245"/>
        <end position="262"/>
    </location>
</feature>
<evidence type="ECO:0000313" key="3">
    <source>
        <dbReference type="Proteomes" id="UP000095751"/>
    </source>
</evidence>
<name>A0A1E7F487_9STRA</name>
<keyword evidence="3" id="KW-1185">Reference proteome</keyword>
<feature type="compositionally biased region" description="Polar residues" evidence="1">
    <location>
        <begin position="153"/>
        <end position="165"/>
    </location>
</feature>
<feature type="region of interest" description="Disordered" evidence="1">
    <location>
        <begin position="245"/>
        <end position="276"/>
    </location>
</feature>
<accession>A0A1E7F487</accession>
<evidence type="ECO:0000313" key="2">
    <source>
        <dbReference type="EMBL" id="OEU13001.1"/>
    </source>
</evidence>
<feature type="compositionally biased region" description="Polar residues" evidence="1">
    <location>
        <begin position="990"/>
        <end position="1008"/>
    </location>
</feature>
<dbReference type="KEGG" id="fcy:FRACYDRAFT_243424"/>
<feature type="compositionally biased region" description="Low complexity" evidence="1">
    <location>
        <begin position="175"/>
        <end position="191"/>
    </location>
</feature>
<proteinExistence type="predicted"/>
<gene>
    <name evidence="2" type="ORF">FRACYDRAFT_243424</name>
</gene>
<feature type="compositionally biased region" description="Pro residues" evidence="1">
    <location>
        <begin position="263"/>
        <end position="272"/>
    </location>
</feature>
<feature type="region of interest" description="Disordered" evidence="1">
    <location>
        <begin position="772"/>
        <end position="795"/>
    </location>
</feature>
<reference evidence="2 3" key="1">
    <citation type="submission" date="2016-09" db="EMBL/GenBank/DDBJ databases">
        <title>Extensive genetic diversity and differential bi-allelic expression allows diatom success in the polar Southern Ocean.</title>
        <authorList>
            <consortium name="DOE Joint Genome Institute"/>
            <person name="Mock T."/>
            <person name="Otillar R.P."/>
            <person name="Strauss J."/>
            <person name="Dupont C."/>
            <person name="Frickenhaus S."/>
            <person name="Maumus F."/>
            <person name="Mcmullan M."/>
            <person name="Sanges R."/>
            <person name="Schmutz J."/>
            <person name="Toseland A."/>
            <person name="Valas R."/>
            <person name="Veluchamy A."/>
            <person name="Ward B.J."/>
            <person name="Allen A."/>
            <person name="Barry K."/>
            <person name="Falciatore A."/>
            <person name="Ferrante M."/>
            <person name="Fortunato A.E."/>
            <person name="Gloeckner G."/>
            <person name="Gruber A."/>
            <person name="Hipkin R."/>
            <person name="Janech M."/>
            <person name="Kroth P."/>
            <person name="Leese F."/>
            <person name="Lindquist E."/>
            <person name="Lyon B.R."/>
            <person name="Martin J."/>
            <person name="Mayer C."/>
            <person name="Parker M."/>
            <person name="Quesneville H."/>
            <person name="Raymond J."/>
            <person name="Uhlig C."/>
            <person name="Valentin K.U."/>
            <person name="Worden A.Z."/>
            <person name="Armbrust E.V."/>
            <person name="Bowler C."/>
            <person name="Green B."/>
            <person name="Moulton V."/>
            <person name="Van Oosterhout C."/>
            <person name="Grigoriev I."/>
        </authorList>
    </citation>
    <scope>NUCLEOTIDE SEQUENCE [LARGE SCALE GENOMIC DNA]</scope>
    <source>
        <strain evidence="2 3">CCMP1102</strain>
    </source>
</reference>
<feature type="compositionally biased region" description="Basic residues" evidence="1">
    <location>
        <begin position="137"/>
        <end position="149"/>
    </location>
</feature>
<feature type="region of interest" description="Disordered" evidence="1">
    <location>
        <begin position="114"/>
        <end position="192"/>
    </location>
</feature>
<feature type="region of interest" description="Disordered" evidence="1">
    <location>
        <begin position="908"/>
        <end position="1016"/>
    </location>
</feature>
<feature type="compositionally biased region" description="Polar residues" evidence="1">
    <location>
        <begin position="964"/>
        <end position="980"/>
    </location>
</feature>
<dbReference type="EMBL" id="KV784363">
    <property type="protein sequence ID" value="OEU13001.1"/>
    <property type="molecule type" value="Genomic_DNA"/>
</dbReference>
<feature type="compositionally biased region" description="Basic and acidic residues" evidence="1">
    <location>
        <begin position="908"/>
        <end position="922"/>
    </location>
</feature>
<feature type="region of interest" description="Disordered" evidence="1">
    <location>
        <begin position="808"/>
        <end position="858"/>
    </location>
</feature>
<protein>
    <submittedName>
        <fullName evidence="2">Uncharacterized protein</fullName>
    </submittedName>
</protein>
<evidence type="ECO:0000256" key="1">
    <source>
        <dbReference type="SAM" id="MobiDB-lite"/>
    </source>
</evidence>
<sequence>MTGNFDIVITDKKTKQVRKNSGCSFHNGKPIHCDLTNSPPPSPSSSVEFVQVTPPSIGSVIYEIRPTMARSNKNDSDIDSDYQDEFDELDDIDYDKPLPPTNEDTFNNIFRGATTLPPRIRNKPQRHCASPTPPLASKKKNTKKKKTKKTTAPLVTSNRTNQNDNSPTKKRTRKSSSIGKSSTAPSIASPAPHLPLTLLPNAASTVGASVSTTVGASVSATVGASVSTTVGASVPITTSVHTTTTAPSVSTTTTSVPTTTTTVPPPPPPILPPTNYLPYTGQASIASSEAFVPSAANPNTACAIIPVDTIPVHLNPDKVFFTGGESTGQFCIHNLLKTIRTDSTLFGNKTARIKQLSTNTCAYDNLKLQLEHRLFSSIDTNPKLKALADMVQDPDNPNLLKRRLYVECGGAYTTNKQEIMNSGVSAYWKDVFADTSKLIPNFGTTPNAATHDSKYREKREACHADPNHVFKLMDADGNVINYEYLTWVIAEIIKTHFMSRSSKEPSEMVIDDFIFFTQTEGYFVDCPAFILKSNHNGQKNADITLSNHTHRDREDDRQYVPLYKVDDDLMSEYNLVYTYFHKVLPPKDRIIGPARIFRYIASKKQRKEWREETPSKPWMAGPKVGQCWGPKHFTQSSKKLAHLLHYDNPDTNTGHSNRKAGVTGEVVTSGYDASTQMARDRASAALMNVSLPKAEPRSQSVPPPNTDSDPIVFEPRPASCANDDPLLNNTIQPNRCRLFEARGRSESVLDPPPSLTDDMTDEELNRWMEQRKQLQRPAPIKPTQRHHHLPNRSARAHDAIEDQIQSLRQQQEQVYQPRIESPRQHQQVVHRQRAPVQRSPEQQQYHRRQSYQRPRDAEFSLDDRIESLYHQRDQMYPPPPPPPQQYHRAPVVERSIDDRIESLLQQREDQSYHRQQHSHFDPYDAPPQQAVRRSYPPPQQEPIYEQRTERVARMSYSPDHGNQMEYSVSHSNRVTQQPPQQFARLPRSGSYHQQRLQYEPNQPQPRSTTHYRRRHS</sequence>
<dbReference type="AlphaFoldDB" id="A0A1E7F487"/>